<dbReference type="AlphaFoldDB" id="K0RN81"/>
<comment type="caution">
    <text evidence="2">The sequence shown here is derived from an EMBL/GenBank/DDBJ whole genome shotgun (WGS) entry which is preliminary data.</text>
</comment>
<feature type="non-terminal residue" evidence="2">
    <location>
        <position position="1"/>
    </location>
</feature>
<keyword evidence="1" id="KW-1133">Transmembrane helix</keyword>
<keyword evidence="1" id="KW-0472">Membrane</keyword>
<reference evidence="2 3" key="1">
    <citation type="journal article" date="2012" name="Genome Biol.">
        <title>Genome and low-iron response of an oceanic diatom adapted to chronic iron limitation.</title>
        <authorList>
            <person name="Lommer M."/>
            <person name="Specht M."/>
            <person name="Roy A.S."/>
            <person name="Kraemer L."/>
            <person name="Andreson R."/>
            <person name="Gutowska M.A."/>
            <person name="Wolf J."/>
            <person name="Bergner S.V."/>
            <person name="Schilhabel M.B."/>
            <person name="Klostermeier U.C."/>
            <person name="Beiko R.G."/>
            <person name="Rosenstiel P."/>
            <person name="Hippler M."/>
            <person name="Laroche J."/>
        </authorList>
    </citation>
    <scope>NUCLEOTIDE SEQUENCE [LARGE SCALE GENOMIC DNA]</scope>
    <source>
        <strain evidence="2 3">CCMP1005</strain>
    </source>
</reference>
<keyword evidence="3" id="KW-1185">Reference proteome</keyword>
<organism evidence="2 3">
    <name type="scientific">Thalassiosira oceanica</name>
    <name type="common">Marine diatom</name>
    <dbReference type="NCBI Taxonomy" id="159749"/>
    <lineage>
        <taxon>Eukaryota</taxon>
        <taxon>Sar</taxon>
        <taxon>Stramenopiles</taxon>
        <taxon>Ochrophyta</taxon>
        <taxon>Bacillariophyta</taxon>
        <taxon>Coscinodiscophyceae</taxon>
        <taxon>Thalassiosirophycidae</taxon>
        <taxon>Thalassiosirales</taxon>
        <taxon>Thalassiosiraceae</taxon>
        <taxon>Thalassiosira</taxon>
    </lineage>
</organism>
<sequence length="52" mass="6029">RGWTPRCGVKGGRGHVFGPATQLYKASEVFLFLLYAGHIYIYIYIYIYINNK</sequence>
<evidence type="ECO:0000256" key="1">
    <source>
        <dbReference type="SAM" id="Phobius"/>
    </source>
</evidence>
<dbReference type="EMBL" id="AGNL01043829">
    <property type="protein sequence ID" value="EJK50396.1"/>
    <property type="molecule type" value="Genomic_DNA"/>
</dbReference>
<feature type="transmembrane region" description="Helical" evidence="1">
    <location>
        <begin position="29"/>
        <end position="49"/>
    </location>
</feature>
<name>K0RN81_THAOC</name>
<evidence type="ECO:0000313" key="2">
    <source>
        <dbReference type="EMBL" id="EJK50396.1"/>
    </source>
</evidence>
<keyword evidence="1" id="KW-0812">Transmembrane</keyword>
<protein>
    <submittedName>
        <fullName evidence="2">Uncharacterized protein</fullName>
    </submittedName>
</protein>
<evidence type="ECO:0000313" key="3">
    <source>
        <dbReference type="Proteomes" id="UP000266841"/>
    </source>
</evidence>
<gene>
    <name evidence="2" type="ORF">THAOC_30643</name>
</gene>
<dbReference type="Proteomes" id="UP000266841">
    <property type="component" value="Unassembled WGS sequence"/>
</dbReference>
<proteinExistence type="predicted"/>
<accession>K0RN81</accession>